<reference evidence="2 3" key="1">
    <citation type="submission" date="2019-07" db="EMBL/GenBank/DDBJ databases">
        <authorList>
            <person name="Kim J."/>
        </authorList>
    </citation>
    <scope>NUCLEOTIDE SEQUENCE [LARGE SCALE GENOMIC DNA]</scope>
    <source>
        <strain evidence="2 3">N4</strain>
    </source>
</reference>
<keyword evidence="3" id="KW-1185">Reference proteome</keyword>
<evidence type="ECO:0000313" key="2">
    <source>
        <dbReference type="EMBL" id="TVX93198.1"/>
    </source>
</evidence>
<accession>A0A559IZZ0</accession>
<gene>
    <name evidence="2" type="ORF">FPZ44_09100</name>
</gene>
<comment type="caution">
    <text evidence="2">The sequence shown here is derived from an EMBL/GenBank/DDBJ whole genome shotgun (WGS) entry which is preliminary data.</text>
</comment>
<dbReference type="OrthoDB" id="2635875at2"/>
<dbReference type="AlphaFoldDB" id="A0A559IZZ0"/>
<sequence length="185" mass="20600">MKKILLIPLSLFILMLTACSYGTSSGGPSSEPVDITITTGNPPIALPTISKPIPDTKQTNHEDLFQSLIKDTSKTVPYIQLGEKIQIELKDKAPQSYELKEYLLRDSGTLKYKEETAKTITIDLTFQDGKGSFILEENVASYLSSNTQDYEEGATLRGFHFVGEWTNKKEELVFVVRTDATKKSS</sequence>
<keyword evidence="1" id="KW-0732">Signal</keyword>
<feature type="signal peptide" evidence="1">
    <location>
        <begin position="1"/>
        <end position="20"/>
    </location>
</feature>
<organism evidence="2 3">
    <name type="scientific">Paenibacillus agilis</name>
    <dbReference type="NCBI Taxonomy" id="3020863"/>
    <lineage>
        <taxon>Bacteria</taxon>
        <taxon>Bacillati</taxon>
        <taxon>Bacillota</taxon>
        <taxon>Bacilli</taxon>
        <taxon>Bacillales</taxon>
        <taxon>Paenibacillaceae</taxon>
        <taxon>Paenibacillus</taxon>
    </lineage>
</organism>
<dbReference type="EMBL" id="VNJK01000001">
    <property type="protein sequence ID" value="TVX93198.1"/>
    <property type="molecule type" value="Genomic_DNA"/>
</dbReference>
<protein>
    <recommendedName>
        <fullName evidence="4">Lipoprotein</fullName>
    </recommendedName>
</protein>
<dbReference type="RefSeq" id="WP_144989444.1">
    <property type="nucleotide sequence ID" value="NZ_VNJK01000001.1"/>
</dbReference>
<feature type="chain" id="PRO_5021828280" description="Lipoprotein" evidence="1">
    <location>
        <begin position="21"/>
        <end position="185"/>
    </location>
</feature>
<dbReference type="PROSITE" id="PS51257">
    <property type="entry name" value="PROKAR_LIPOPROTEIN"/>
    <property type="match status" value="1"/>
</dbReference>
<evidence type="ECO:0000256" key="1">
    <source>
        <dbReference type="SAM" id="SignalP"/>
    </source>
</evidence>
<dbReference type="Proteomes" id="UP000318102">
    <property type="component" value="Unassembled WGS sequence"/>
</dbReference>
<proteinExistence type="predicted"/>
<evidence type="ECO:0000313" key="3">
    <source>
        <dbReference type="Proteomes" id="UP000318102"/>
    </source>
</evidence>
<name>A0A559IZZ0_9BACL</name>
<evidence type="ECO:0008006" key="4">
    <source>
        <dbReference type="Google" id="ProtNLM"/>
    </source>
</evidence>